<organism evidence="1 2">
    <name type="scientific">Candidatus Gallitreponema excrementavium</name>
    <dbReference type="NCBI Taxonomy" id="2840840"/>
    <lineage>
        <taxon>Bacteria</taxon>
        <taxon>Pseudomonadati</taxon>
        <taxon>Spirochaetota</taxon>
        <taxon>Spirochaetia</taxon>
        <taxon>Spirochaetales</taxon>
        <taxon>Candidatus Gallitreponema</taxon>
    </lineage>
</organism>
<reference evidence="1" key="1">
    <citation type="submission" date="2020-10" db="EMBL/GenBank/DDBJ databases">
        <authorList>
            <person name="Gilroy R."/>
        </authorList>
    </citation>
    <scope>NUCLEOTIDE SEQUENCE</scope>
    <source>
        <strain evidence="1">10532</strain>
    </source>
</reference>
<reference evidence="1" key="2">
    <citation type="journal article" date="2021" name="PeerJ">
        <title>Extensive microbial diversity within the chicken gut microbiome revealed by metagenomics and culture.</title>
        <authorList>
            <person name="Gilroy R."/>
            <person name="Ravi A."/>
            <person name="Getino M."/>
            <person name="Pursley I."/>
            <person name="Horton D.L."/>
            <person name="Alikhan N.F."/>
            <person name="Baker D."/>
            <person name="Gharbi K."/>
            <person name="Hall N."/>
            <person name="Watson M."/>
            <person name="Adriaenssens E.M."/>
            <person name="Foster-Nyarko E."/>
            <person name="Jarju S."/>
            <person name="Secka A."/>
            <person name="Antonio M."/>
            <person name="Oren A."/>
            <person name="Chaudhuri R.R."/>
            <person name="La Ragione R."/>
            <person name="Hildebrand F."/>
            <person name="Pallen M.J."/>
        </authorList>
    </citation>
    <scope>NUCLEOTIDE SEQUENCE</scope>
    <source>
        <strain evidence="1">10532</strain>
    </source>
</reference>
<protein>
    <recommendedName>
        <fullName evidence="3">Lipoprotein</fullName>
    </recommendedName>
</protein>
<evidence type="ECO:0000313" key="1">
    <source>
        <dbReference type="EMBL" id="MBO8456708.1"/>
    </source>
</evidence>
<proteinExistence type="predicted"/>
<dbReference type="Proteomes" id="UP000823638">
    <property type="component" value="Unassembled WGS sequence"/>
</dbReference>
<comment type="caution">
    <text evidence="1">The sequence shown here is derived from an EMBL/GenBank/DDBJ whole genome shotgun (WGS) entry which is preliminary data.</text>
</comment>
<dbReference type="EMBL" id="JADIMM010000014">
    <property type="protein sequence ID" value="MBO8456708.1"/>
    <property type="molecule type" value="Genomic_DNA"/>
</dbReference>
<gene>
    <name evidence="1" type="ORF">IAA81_00580</name>
</gene>
<dbReference type="AlphaFoldDB" id="A0A9D9N1H6"/>
<evidence type="ECO:0008006" key="3">
    <source>
        <dbReference type="Google" id="ProtNLM"/>
    </source>
</evidence>
<sequence length="216" mass="24962">MKRKILFIFLCVFVLVGLTSCLDSVQAISYDNGQYYWYFKLTVSKMLMEIAGEDPESFFEGFDEEELGDLPDFVSLNKIDSDLELGFEITAYLDPNSKDEDVIFILPKENEYEYYIPFFVGYSNMFNSVYTSDDSEKEIAQAMLSSAKCRVMVGKNIIPYAEGAYIPAWDDSWYGEDYKMSVYDYGDSYCVEVPCLILLESDEYDLSRIVFVKETL</sequence>
<dbReference type="PROSITE" id="PS51257">
    <property type="entry name" value="PROKAR_LIPOPROTEIN"/>
    <property type="match status" value="1"/>
</dbReference>
<evidence type="ECO:0000313" key="2">
    <source>
        <dbReference type="Proteomes" id="UP000823638"/>
    </source>
</evidence>
<name>A0A9D9N1H6_9SPIR</name>
<accession>A0A9D9N1H6</accession>